<dbReference type="InterPro" id="IPR041413">
    <property type="entry name" value="MLTR_LBD"/>
</dbReference>
<dbReference type="Gene3D" id="3.30.450.180">
    <property type="match status" value="1"/>
</dbReference>
<dbReference type="SMART" id="SM00530">
    <property type="entry name" value="HTH_XRE"/>
    <property type="match status" value="1"/>
</dbReference>
<dbReference type="Pfam" id="PF17765">
    <property type="entry name" value="MLTR_LBD"/>
    <property type="match status" value="1"/>
</dbReference>
<comment type="caution">
    <text evidence="2">The sequence shown here is derived from an EMBL/GenBank/DDBJ whole genome shotgun (WGS) entry which is preliminary data.</text>
</comment>
<keyword evidence="3" id="KW-1185">Reference proteome</keyword>
<name>A0ABV5SF19_9ACTN</name>
<gene>
    <name evidence="2" type="ORF">ACFFSA_45030</name>
</gene>
<dbReference type="SUPFAM" id="SSF47413">
    <property type="entry name" value="lambda repressor-like DNA-binding domains"/>
    <property type="match status" value="1"/>
</dbReference>
<dbReference type="InterPro" id="IPR010982">
    <property type="entry name" value="Lambda_DNA-bd_dom_sf"/>
</dbReference>
<organism evidence="2 3">
    <name type="scientific">Nonomuraea helvata</name>
    <dbReference type="NCBI Taxonomy" id="37484"/>
    <lineage>
        <taxon>Bacteria</taxon>
        <taxon>Bacillati</taxon>
        <taxon>Actinomycetota</taxon>
        <taxon>Actinomycetes</taxon>
        <taxon>Streptosporangiales</taxon>
        <taxon>Streptosporangiaceae</taxon>
        <taxon>Nonomuraea</taxon>
    </lineage>
</organism>
<dbReference type="PROSITE" id="PS50943">
    <property type="entry name" value="HTH_CROC1"/>
    <property type="match status" value="1"/>
</dbReference>
<proteinExistence type="predicted"/>
<dbReference type="PANTHER" id="PTHR35010">
    <property type="entry name" value="BLL4672 PROTEIN-RELATED"/>
    <property type="match status" value="1"/>
</dbReference>
<dbReference type="RefSeq" id="WP_344988064.1">
    <property type="nucleotide sequence ID" value="NZ_BAAAXV010000002.1"/>
</dbReference>
<reference evidence="2 3" key="1">
    <citation type="submission" date="2024-09" db="EMBL/GenBank/DDBJ databases">
        <authorList>
            <person name="Sun Q."/>
            <person name="Mori K."/>
        </authorList>
    </citation>
    <scope>NUCLEOTIDE SEQUENCE [LARGE SCALE GENOMIC DNA]</scope>
    <source>
        <strain evidence="2 3">JCM 3143</strain>
    </source>
</reference>
<evidence type="ECO:0000313" key="3">
    <source>
        <dbReference type="Proteomes" id="UP001589532"/>
    </source>
</evidence>
<dbReference type="Proteomes" id="UP001589532">
    <property type="component" value="Unassembled WGS sequence"/>
</dbReference>
<protein>
    <submittedName>
        <fullName evidence="2">Helix-turn-helix transcriptional regulator</fullName>
    </submittedName>
</protein>
<dbReference type="PANTHER" id="PTHR35010:SF2">
    <property type="entry name" value="BLL4672 PROTEIN"/>
    <property type="match status" value="1"/>
</dbReference>
<dbReference type="Pfam" id="PF13560">
    <property type="entry name" value="HTH_31"/>
    <property type="match status" value="1"/>
</dbReference>
<feature type="domain" description="HTH cro/C1-type" evidence="1">
    <location>
        <begin position="43"/>
        <end position="91"/>
    </location>
</feature>
<evidence type="ECO:0000259" key="1">
    <source>
        <dbReference type="PROSITE" id="PS50943"/>
    </source>
</evidence>
<sequence length="275" mass="30482">MTRLRFMPAIGDLQALGQLLRSRRERLRPSDVGLPAGSRRRTAGLRREEVALLANMSVTYYTFLEQGRPVRPSAQVLDALADALRMSGAERQYLRVLARGGEDGLGAAAAAAPAEWIDPEAVALVQRLQPFPTIVKGRRWDVLASNPAARELFADWDAPAAGERNLVRWMFTAPHARTVYLEWEPEARAMLGRFRLAAARHPDDPGFAALIEELKADSEEIRQWWPRHDVAAVGNGSKKLRHPRLGPLNYSHVVLQLADNPDQTLVTYSAAGAVD</sequence>
<dbReference type="Gene3D" id="1.10.260.40">
    <property type="entry name" value="lambda repressor-like DNA-binding domains"/>
    <property type="match status" value="1"/>
</dbReference>
<dbReference type="InterPro" id="IPR001387">
    <property type="entry name" value="Cro/C1-type_HTH"/>
</dbReference>
<dbReference type="CDD" id="cd00093">
    <property type="entry name" value="HTH_XRE"/>
    <property type="match status" value="1"/>
</dbReference>
<dbReference type="EMBL" id="JBHMBW010000094">
    <property type="protein sequence ID" value="MFB9630283.1"/>
    <property type="molecule type" value="Genomic_DNA"/>
</dbReference>
<accession>A0ABV5SF19</accession>
<evidence type="ECO:0000313" key="2">
    <source>
        <dbReference type="EMBL" id="MFB9630283.1"/>
    </source>
</evidence>